<keyword evidence="2" id="KW-0472">Membrane</keyword>
<dbReference type="PANTHER" id="PTHR34978">
    <property type="entry name" value="POSSIBLE SENSOR-TRANSDUCER PROTEIN BLAR"/>
    <property type="match status" value="1"/>
</dbReference>
<keyword evidence="5" id="KW-1185">Reference proteome</keyword>
<evidence type="ECO:0000259" key="3">
    <source>
        <dbReference type="Pfam" id="PF05569"/>
    </source>
</evidence>
<keyword evidence="2" id="KW-0812">Transmembrane</keyword>
<gene>
    <name evidence="4" type="ORF">MuYL_4110</name>
</gene>
<dbReference type="Pfam" id="PF05569">
    <property type="entry name" value="Peptidase_M56"/>
    <property type="match status" value="1"/>
</dbReference>
<dbReference type="Proteomes" id="UP000215002">
    <property type="component" value="Chromosome"/>
</dbReference>
<keyword evidence="2" id="KW-1133">Transmembrane helix</keyword>
<dbReference type="Gene3D" id="3.30.2010.10">
    <property type="entry name" value="Metalloproteases ('zincins'), catalytic domain"/>
    <property type="match status" value="1"/>
</dbReference>
<dbReference type="KEGG" id="muc:MuYL_4110"/>
<organism evidence="4 5">
    <name type="scientific">Mucilaginibacter xinganensis</name>
    <dbReference type="NCBI Taxonomy" id="1234841"/>
    <lineage>
        <taxon>Bacteria</taxon>
        <taxon>Pseudomonadati</taxon>
        <taxon>Bacteroidota</taxon>
        <taxon>Sphingobacteriia</taxon>
        <taxon>Sphingobacteriales</taxon>
        <taxon>Sphingobacteriaceae</taxon>
        <taxon>Mucilaginibacter</taxon>
    </lineage>
</organism>
<feature type="compositionally biased region" description="Basic and acidic residues" evidence="1">
    <location>
        <begin position="492"/>
        <end position="532"/>
    </location>
</feature>
<evidence type="ECO:0000313" key="5">
    <source>
        <dbReference type="Proteomes" id="UP000215002"/>
    </source>
</evidence>
<evidence type="ECO:0000313" key="4">
    <source>
        <dbReference type="EMBL" id="ASU35995.1"/>
    </source>
</evidence>
<dbReference type="EMBL" id="CP022743">
    <property type="protein sequence ID" value="ASU35995.1"/>
    <property type="molecule type" value="Genomic_DNA"/>
</dbReference>
<dbReference type="InterPro" id="IPR008756">
    <property type="entry name" value="Peptidase_M56"/>
</dbReference>
<dbReference type="InterPro" id="IPR052173">
    <property type="entry name" value="Beta-lactam_resp_regulator"/>
</dbReference>
<feature type="transmembrane region" description="Helical" evidence="2">
    <location>
        <begin position="152"/>
        <end position="173"/>
    </location>
</feature>
<feature type="region of interest" description="Disordered" evidence="1">
    <location>
        <begin position="432"/>
        <end position="451"/>
    </location>
</feature>
<dbReference type="PANTHER" id="PTHR34978:SF3">
    <property type="entry name" value="SLR0241 PROTEIN"/>
    <property type="match status" value="1"/>
</dbReference>
<protein>
    <recommendedName>
        <fullName evidence="3">Peptidase M56 domain-containing protein</fullName>
    </recommendedName>
</protein>
<evidence type="ECO:0000256" key="2">
    <source>
        <dbReference type="SAM" id="Phobius"/>
    </source>
</evidence>
<name>A0A223P1J7_9SPHI</name>
<dbReference type="AlphaFoldDB" id="A0A223P1J7"/>
<feature type="domain" description="Peptidase M56" evidence="3">
    <location>
        <begin position="4"/>
        <end position="142"/>
    </location>
</feature>
<evidence type="ECO:0000256" key="1">
    <source>
        <dbReference type="SAM" id="MobiDB-lite"/>
    </source>
</evidence>
<feature type="region of interest" description="Disordered" evidence="1">
    <location>
        <begin position="487"/>
        <end position="532"/>
    </location>
</feature>
<proteinExistence type="predicted"/>
<accession>A0A223P1J7</accession>
<reference evidence="4 5" key="1">
    <citation type="submission" date="2017-08" db="EMBL/GenBank/DDBJ databases">
        <title>Complete genome sequence of Mucilaginibacter sp. strain BJC16-A31.</title>
        <authorList>
            <consortium name="Henan University of Science and Technology"/>
            <person name="You X."/>
        </authorList>
    </citation>
    <scope>NUCLEOTIDE SEQUENCE [LARGE SCALE GENOMIC DNA]</scope>
    <source>
        <strain evidence="4 5">BJC16-A31</strain>
    </source>
</reference>
<dbReference type="CDD" id="cd07341">
    <property type="entry name" value="M56_BlaR1_MecR1_like"/>
    <property type="match status" value="1"/>
</dbReference>
<sequence>MFNIPKNVKVGLSKLVDVPCMVGYFKPVILLPFALTTYLSTDEIEAILLHELAHIKRNDYLINTLQQVISVLLFFNPCALLINKIINEERENCCDDLVVKATADPITYAKALLKLEQTRQNDWQLALAATGNKYQLLNRIERIMKTKKQPPSLRPTLLVVLILTIGIGAMALLNPEIAQGKISIKAVTPIINNILADTGRKAAVKKSAHLRQTYAVKKSTHTINTNGNVIGTDSYADENGDKKLDALNAEIQKHSKAVTQYYQSDAFKQTQHDLEQDGKQVQDFYSRPELKKLQDELSAASRNYSKNFGENDKMKAITNQMSEKGRQISAYYSTPEFKKLNNDLKKKYGIPDNYNYDDRDRESSNYKKYQTELETHIPASVKTTQDELKKMGEQVSAHYESPEFKAQNLRIQMLGDSLRNAYNNPEVKEKQKEMERLGRQMDQLQNNPEIKNEQRLLEQAIKKMTAYINGPEYRKYLKSKMNFSFDFNYNDGDNRSEKLEKADKQDRHEKIQKADKAERKEKADKSESSDDL</sequence>